<evidence type="ECO:0008006" key="4">
    <source>
        <dbReference type="Google" id="ProtNLM"/>
    </source>
</evidence>
<gene>
    <name evidence="2" type="ORF">ACFSQ6_12005</name>
</gene>
<feature type="transmembrane region" description="Helical" evidence="1">
    <location>
        <begin position="269"/>
        <end position="292"/>
    </location>
</feature>
<evidence type="ECO:0000313" key="3">
    <source>
        <dbReference type="Proteomes" id="UP001597418"/>
    </source>
</evidence>
<feature type="transmembrane region" description="Helical" evidence="1">
    <location>
        <begin position="238"/>
        <end position="257"/>
    </location>
</feature>
<proteinExistence type="predicted"/>
<organism evidence="2 3">
    <name type="scientific">Sphingobacterium populi</name>
    <dbReference type="NCBI Taxonomy" id="1812824"/>
    <lineage>
        <taxon>Bacteria</taxon>
        <taxon>Pseudomonadati</taxon>
        <taxon>Bacteroidota</taxon>
        <taxon>Sphingobacteriia</taxon>
        <taxon>Sphingobacteriales</taxon>
        <taxon>Sphingobacteriaceae</taxon>
        <taxon>Sphingobacterium</taxon>
    </lineage>
</organism>
<name>A0ABW5UH63_9SPHI</name>
<feature type="transmembrane region" description="Helical" evidence="1">
    <location>
        <begin position="21"/>
        <end position="40"/>
    </location>
</feature>
<feature type="transmembrane region" description="Helical" evidence="1">
    <location>
        <begin position="215"/>
        <end position="233"/>
    </location>
</feature>
<feature type="transmembrane region" description="Helical" evidence="1">
    <location>
        <begin position="174"/>
        <end position="191"/>
    </location>
</feature>
<dbReference type="EMBL" id="JBHUMB010000014">
    <property type="protein sequence ID" value="MFD2744114.1"/>
    <property type="molecule type" value="Genomic_DNA"/>
</dbReference>
<keyword evidence="1" id="KW-1133">Transmembrane helix</keyword>
<dbReference type="Proteomes" id="UP001597418">
    <property type="component" value="Unassembled WGS sequence"/>
</dbReference>
<accession>A0ABW5UH63</accession>
<evidence type="ECO:0000313" key="2">
    <source>
        <dbReference type="EMBL" id="MFD2744114.1"/>
    </source>
</evidence>
<feature type="transmembrane region" description="Helical" evidence="1">
    <location>
        <begin position="46"/>
        <end position="63"/>
    </location>
</feature>
<reference evidence="3" key="1">
    <citation type="journal article" date="2019" name="Int. J. Syst. Evol. Microbiol.">
        <title>The Global Catalogue of Microorganisms (GCM) 10K type strain sequencing project: providing services to taxonomists for standard genome sequencing and annotation.</title>
        <authorList>
            <consortium name="The Broad Institute Genomics Platform"/>
            <consortium name="The Broad Institute Genome Sequencing Center for Infectious Disease"/>
            <person name="Wu L."/>
            <person name="Ma J."/>
        </authorList>
    </citation>
    <scope>NUCLEOTIDE SEQUENCE [LARGE SCALE GENOMIC DNA]</scope>
    <source>
        <strain evidence="3">KCTC 42247</strain>
    </source>
</reference>
<protein>
    <recommendedName>
        <fullName evidence="4">ABC transporter permease</fullName>
    </recommendedName>
</protein>
<sequence length="305" mass="35075">MKFYYRLQFLSLKRSIEDAGLPIAGGIILLFVGYGVLFYAAKQSQIFGALVLLVVQHSLLMRLNHKDRIDFIRQLFPAERFAKIMLLENLLITMPLLCIAVYLSIWAAVLGLLILPLLHHQLSSLNITRTRTPTPFSQKPFEFIILFRRWWIALLALHVLLGIALYVGNENLSFVLLSFQILLSLQAYDVVEDELLVWNYNLSPQAFLLHKVKRGVAQCLLLCAPMLLALLIAYPDHVLVISLMIGIAMLLLWLSVLMKYSSYPSPPGFLAMLYTISAVFTFILIPYLYYYFYKKSIQHLHKYLC</sequence>
<evidence type="ECO:0000256" key="1">
    <source>
        <dbReference type="SAM" id="Phobius"/>
    </source>
</evidence>
<keyword evidence="3" id="KW-1185">Reference proteome</keyword>
<dbReference type="RefSeq" id="WP_156472372.1">
    <property type="nucleotide sequence ID" value="NZ_JBHUMB010000014.1"/>
</dbReference>
<keyword evidence="1" id="KW-0472">Membrane</keyword>
<feature type="transmembrane region" description="Helical" evidence="1">
    <location>
        <begin position="90"/>
        <end position="115"/>
    </location>
</feature>
<feature type="transmembrane region" description="Helical" evidence="1">
    <location>
        <begin position="150"/>
        <end position="167"/>
    </location>
</feature>
<keyword evidence="1" id="KW-0812">Transmembrane</keyword>
<comment type="caution">
    <text evidence="2">The sequence shown here is derived from an EMBL/GenBank/DDBJ whole genome shotgun (WGS) entry which is preliminary data.</text>
</comment>